<dbReference type="Gene3D" id="1.20.1600.10">
    <property type="entry name" value="Outer membrane efflux proteins (OEP)"/>
    <property type="match status" value="1"/>
</dbReference>
<dbReference type="PANTHER" id="PTHR30203">
    <property type="entry name" value="OUTER MEMBRANE CATION EFFLUX PROTEIN"/>
    <property type="match status" value="1"/>
</dbReference>
<gene>
    <name evidence="4" type="ORF">SAMN04488505_10488</name>
</gene>
<protein>
    <submittedName>
        <fullName evidence="4">Efflux transporter, outer membrane factor (OMF) lipoprotein, NodT family</fullName>
    </submittedName>
</protein>
<keyword evidence="2" id="KW-0472">Membrane</keyword>
<dbReference type="PROSITE" id="PS51257">
    <property type="entry name" value="PROKAR_LIPOPROTEIN"/>
    <property type="match status" value="1"/>
</dbReference>
<reference evidence="4 5" key="1">
    <citation type="submission" date="2016-10" db="EMBL/GenBank/DDBJ databases">
        <authorList>
            <person name="de Groot N.N."/>
        </authorList>
    </citation>
    <scope>NUCLEOTIDE SEQUENCE [LARGE SCALE GENOMIC DNA]</scope>
    <source>
        <strain evidence="4 5">DSM 21039</strain>
    </source>
</reference>
<evidence type="ECO:0000313" key="4">
    <source>
        <dbReference type="EMBL" id="SEM33483.1"/>
    </source>
</evidence>
<evidence type="ECO:0000313" key="5">
    <source>
        <dbReference type="Proteomes" id="UP000198984"/>
    </source>
</evidence>
<organism evidence="4 5">
    <name type="scientific">Chitinophaga rupis</name>
    <dbReference type="NCBI Taxonomy" id="573321"/>
    <lineage>
        <taxon>Bacteria</taxon>
        <taxon>Pseudomonadati</taxon>
        <taxon>Bacteroidota</taxon>
        <taxon>Chitinophagia</taxon>
        <taxon>Chitinophagales</taxon>
        <taxon>Chitinophagaceae</taxon>
        <taxon>Chitinophaga</taxon>
    </lineage>
</organism>
<dbReference type="NCBIfam" id="TIGR01845">
    <property type="entry name" value="outer_NodT"/>
    <property type="match status" value="1"/>
</dbReference>
<evidence type="ECO:0000256" key="2">
    <source>
        <dbReference type="RuleBase" id="RU362097"/>
    </source>
</evidence>
<comment type="subcellular location">
    <subcellularLocation>
        <location evidence="2">Cell membrane</location>
        <topology evidence="2">Lipid-anchor</topology>
    </subcellularLocation>
</comment>
<sequence length="470" mass="51629">MQKRIFIPIFFLIVVVLAACRVGRNYERPALVLPEHFNGQTQAPSDSSIAGVEWKQFFQDPVLLQLIDSTLKGNYDLQYALKNIESAQEYVKQAKAAWLPSLNLQATANTSHPSKNSLNGISLGSFLKTDHIEDYTLSANLSWEIDVWGKIKRQKEAALAEYLKSYEGARAVQTELVANVANSYYNLLMLDEQLQIARRNVSLSDSIVQMMRLQKTAGDVTELAVQQALSQQQTAALLVPQLEQGIAIQENALQILAGKLPGTVTRSANLEEITLASSLSTGVPAELISKRPDVRSAEMELVAANAQVGVAQASMYPALTITGTGGLNSYKAAKWFDINSLFGTVAGGITQPVFNRRQLKTQLEVARIQRDQAAIRFRQQALNAIGEVSNALVTLDKLQSQRQIANNQVQTLDTAISQARLLFRSGLANYLEVITAQSNSLQAQLTRVDIVRQQLSAGVELYRSLGGGWK</sequence>
<keyword evidence="2" id="KW-0812">Transmembrane</keyword>
<dbReference type="AlphaFoldDB" id="A0A1H7XII1"/>
<dbReference type="GO" id="GO:0005886">
    <property type="term" value="C:plasma membrane"/>
    <property type="evidence" value="ECO:0007669"/>
    <property type="project" value="UniProtKB-SubCell"/>
</dbReference>
<accession>A0A1H7XII1</accession>
<keyword evidence="2 4" id="KW-0449">Lipoprotein</keyword>
<evidence type="ECO:0000256" key="3">
    <source>
        <dbReference type="SAM" id="Coils"/>
    </source>
</evidence>
<dbReference type="Proteomes" id="UP000198984">
    <property type="component" value="Unassembled WGS sequence"/>
</dbReference>
<name>A0A1H7XII1_9BACT</name>
<comment type="similarity">
    <text evidence="1 2">Belongs to the outer membrane factor (OMF) (TC 1.B.17) family.</text>
</comment>
<proteinExistence type="inferred from homology"/>
<dbReference type="InterPro" id="IPR010131">
    <property type="entry name" value="MdtP/NodT-like"/>
</dbReference>
<dbReference type="PANTHER" id="PTHR30203:SF33">
    <property type="entry name" value="BLR4455 PROTEIN"/>
    <property type="match status" value="1"/>
</dbReference>
<keyword evidence="3" id="KW-0175">Coiled coil</keyword>
<dbReference type="Pfam" id="PF02321">
    <property type="entry name" value="OEP"/>
    <property type="match status" value="2"/>
</dbReference>
<dbReference type="InterPro" id="IPR003423">
    <property type="entry name" value="OMP_efflux"/>
</dbReference>
<dbReference type="STRING" id="573321.SAMN04488505_10488"/>
<keyword evidence="2" id="KW-1134">Transmembrane beta strand</keyword>
<dbReference type="OrthoDB" id="9770517at2"/>
<dbReference type="RefSeq" id="WP_089914507.1">
    <property type="nucleotide sequence ID" value="NZ_FOBB01000004.1"/>
</dbReference>
<dbReference type="SUPFAM" id="SSF56954">
    <property type="entry name" value="Outer membrane efflux proteins (OEP)"/>
    <property type="match status" value="1"/>
</dbReference>
<dbReference type="EMBL" id="FOBB01000004">
    <property type="protein sequence ID" value="SEM33483.1"/>
    <property type="molecule type" value="Genomic_DNA"/>
</dbReference>
<keyword evidence="2" id="KW-0564">Palmitate</keyword>
<keyword evidence="5" id="KW-1185">Reference proteome</keyword>
<feature type="coiled-coil region" evidence="3">
    <location>
        <begin position="356"/>
        <end position="415"/>
    </location>
</feature>
<evidence type="ECO:0000256" key="1">
    <source>
        <dbReference type="ARBA" id="ARBA00007613"/>
    </source>
</evidence>
<dbReference type="GO" id="GO:0015562">
    <property type="term" value="F:efflux transmembrane transporter activity"/>
    <property type="evidence" value="ECO:0007669"/>
    <property type="project" value="InterPro"/>
</dbReference>
<dbReference type="Gene3D" id="2.20.200.10">
    <property type="entry name" value="Outer membrane efflux proteins (OEP)"/>
    <property type="match status" value="1"/>
</dbReference>